<feature type="domain" description="Periplasmic binding protein" evidence="4">
    <location>
        <begin position="39"/>
        <end position="295"/>
    </location>
</feature>
<dbReference type="Proteomes" id="UP000237749">
    <property type="component" value="Unassembled WGS sequence"/>
</dbReference>
<dbReference type="RefSeq" id="WP_104437960.1">
    <property type="nucleotide sequence ID" value="NZ_PTJA01000009.1"/>
</dbReference>
<evidence type="ECO:0000256" key="1">
    <source>
        <dbReference type="ARBA" id="ARBA00004196"/>
    </source>
</evidence>
<proteinExistence type="inferred from homology"/>
<dbReference type="OrthoDB" id="628703at2"/>
<comment type="caution">
    <text evidence="5">The sequence shown here is derived from an EMBL/GenBank/DDBJ whole genome shotgun (WGS) entry which is preliminary data.</text>
</comment>
<dbReference type="SUPFAM" id="SSF53822">
    <property type="entry name" value="Periplasmic binding protein-like I"/>
    <property type="match status" value="1"/>
</dbReference>
<comment type="similarity">
    <text evidence="2">Belongs to the bacterial solute-binding protein 2 family.</text>
</comment>
<gene>
    <name evidence="5" type="ORF">BXY41_10910</name>
</gene>
<dbReference type="GO" id="GO:0030246">
    <property type="term" value="F:carbohydrate binding"/>
    <property type="evidence" value="ECO:0007669"/>
    <property type="project" value="UniProtKB-ARBA"/>
</dbReference>
<evidence type="ECO:0000259" key="4">
    <source>
        <dbReference type="Pfam" id="PF13407"/>
    </source>
</evidence>
<reference evidence="5 6" key="1">
    <citation type="submission" date="2018-02" db="EMBL/GenBank/DDBJ databases">
        <title>Genomic Encyclopedia of Archaeal and Bacterial Type Strains, Phase II (KMG-II): from individual species to whole genera.</title>
        <authorList>
            <person name="Goeker M."/>
        </authorList>
    </citation>
    <scope>NUCLEOTIDE SEQUENCE [LARGE SCALE GENOMIC DNA]</scope>
    <source>
        <strain evidence="5 6">DSM 3808</strain>
    </source>
</reference>
<dbReference type="CDD" id="cd20006">
    <property type="entry name" value="PBP1_ABC_sugar_binding-like"/>
    <property type="match status" value="1"/>
</dbReference>
<evidence type="ECO:0000313" key="5">
    <source>
        <dbReference type="EMBL" id="PPK79532.1"/>
    </source>
</evidence>
<dbReference type="InterPro" id="IPR025997">
    <property type="entry name" value="SBP_2_dom"/>
</dbReference>
<sequence length="324" mass="36372">MKKHKNALLGILFLTLAVSFLSGVFLLDEFGEKKTVKIVFIPKVQDKTNDFWMSMISGAKSAGKEYQANLVILAPDEENDFETQKRYIEEAVKMKPDAIALAPIRYSEMTDCVKQVTDAGIKLILIDSKLDQNLEETYIGTDNRNAGLQMGQKMRDYVGPDTKIAVVSHVKGSSTAIEREEGLRQGLGEDQSKIKMVLYSNSDYNQAYEKTRELMKANPDITLIAGLNLYSTVGVARAIREMNLSRKVHVVGFDNDIEGIQYLEEGIIDTLIVQKPFNMGYIGIQTAVESVRGKKPDKNIYCDTEVITADNIYTDENQKLLFPF</sequence>
<accession>A0A2S6HPQ1</accession>
<evidence type="ECO:0000256" key="2">
    <source>
        <dbReference type="ARBA" id="ARBA00007639"/>
    </source>
</evidence>
<dbReference type="AlphaFoldDB" id="A0A2S6HPQ1"/>
<evidence type="ECO:0000313" key="6">
    <source>
        <dbReference type="Proteomes" id="UP000237749"/>
    </source>
</evidence>
<protein>
    <submittedName>
        <fullName evidence="5">Monosaccharide ABC transporter substrate-binding protein (CUT2 family)</fullName>
    </submittedName>
</protein>
<dbReference type="PANTHER" id="PTHR46847:SF1">
    <property type="entry name" value="D-ALLOSE-BINDING PERIPLASMIC PROTEIN-RELATED"/>
    <property type="match status" value="1"/>
</dbReference>
<name>A0A2S6HPQ1_9FIRM</name>
<keyword evidence="6" id="KW-1185">Reference proteome</keyword>
<organism evidence="5 6">
    <name type="scientific">Lacrimispora xylanisolvens</name>
    <dbReference type="NCBI Taxonomy" id="384636"/>
    <lineage>
        <taxon>Bacteria</taxon>
        <taxon>Bacillati</taxon>
        <taxon>Bacillota</taxon>
        <taxon>Clostridia</taxon>
        <taxon>Lachnospirales</taxon>
        <taxon>Lachnospiraceae</taxon>
        <taxon>Lacrimispora</taxon>
    </lineage>
</organism>
<comment type="subcellular location">
    <subcellularLocation>
        <location evidence="1">Cell envelope</location>
    </subcellularLocation>
</comment>
<keyword evidence="3" id="KW-0732">Signal</keyword>
<dbReference type="Pfam" id="PF13407">
    <property type="entry name" value="Peripla_BP_4"/>
    <property type="match status" value="1"/>
</dbReference>
<dbReference type="Gene3D" id="3.40.50.2300">
    <property type="match status" value="2"/>
</dbReference>
<dbReference type="PANTHER" id="PTHR46847">
    <property type="entry name" value="D-ALLOSE-BINDING PERIPLASMIC PROTEIN-RELATED"/>
    <property type="match status" value="1"/>
</dbReference>
<evidence type="ECO:0000256" key="3">
    <source>
        <dbReference type="ARBA" id="ARBA00022729"/>
    </source>
</evidence>
<dbReference type="GO" id="GO:0030313">
    <property type="term" value="C:cell envelope"/>
    <property type="evidence" value="ECO:0007669"/>
    <property type="project" value="UniProtKB-SubCell"/>
</dbReference>
<dbReference type="EMBL" id="PTJA01000009">
    <property type="protein sequence ID" value="PPK79532.1"/>
    <property type="molecule type" value="Genomic_DNA"/>
</dbReference>
<dbReference type="InterPro" id="IPR028082">
    <property type="entry name" value="Peripla_BP_I"/>
</dbReference>